<dbReference type="Gene3D" id="1.10.167.10">
    <property type="entry name" value="Regulator of G-protein Signalling 4, domain 2"/>
    <property type="match status" value="1"/>
</dbReference>
<organism evidence="2 3">
    <name type="scientific">Tribonema minus</name>
    <dbReference type="NCBI Taxonomy" id="303371"/>
    <lineage>
        <taxon>Eukaryota</taxon>
        <taxon>Sar</taxon>
        <taxon>Stramenopiles</taxon>
        <taxon>Ochrophyta</taxon>
        <taxon>PX clade</taxon>
        <taxon>Xanthophyceae</taxon>
        <taxon>Tribonematales</taxon>
        <taxon>Tribonemataceae</taxon>
        <taxon>Tribonema</taxon>
    </lineage>
</organism>
<accession>A0A836CE15</accession>
<dbReference type="AlphaFoldDB" id="A0A836CE15"/>
<protein>
    <recommendedName>
        <fullName evidence="4">RGS domain-containing protein</fullName>
    </recommendedName>
</protein>
<dbReference type="SUPFAM" id="SSF48097">
    <property type="entry name" value="Regulator of G-protein signaling, RGS"/>
    <property type="match status" value="1"/>
</dbReference>
<feature type="transmembrane region" description="Helical" evidence="1">
    <location>
        <begin position="193"/>
        <end position="215"/>
    </location>
</feature>
<dbReference type="EMBL" id="JAFCMP010000301">
    <property type="protein sequence ID" value="KAG5181703.1"/>
    <property type="molecule type" value="Genomic_DNA"/>
</dbReference>
<dbReference type="InterPro" id="IPR044926">
    <property type="entry name" value="RGS_subdomain_2"/>
</dbReference>
<gene>
    <name evidence="2" type="ORF">JKP88DRAFT_246072</name>
</gene>
<comment type="caution">
    <text evidence="2">The sequence shown here is derived from an EMBL/GenBank/DDBJ whole genome shotgun (WGS) entry which is preliminary data.</text>
</comment>
<feature type="transmembrane region" description="Helical" evidence="1">
    <location>
        <begin position="78"/>
        <end position="100"/>
    </location>
</feature>
<keyword evidence="1" id="KW-0812">Transmembrane</keyword>
<keyword evidence="1" id="KW-0472">Membrane</keyword>
<dbReference type="Proteomes" id="UP000664859">
    <property type="component" value="Unassembled WGS sequence"/>
</dbReference>
<proteinExistence type="predicted"/>
<dbReference type="OrthoDB" id="196547at2759"/>
<keyword evidence="1" id="KW-1133">Transmembrane helix</keyword>
<sequence>MVRTDTALAIAAACIANAVALVGMASMWSRRRDMMVRARSPALAMVECLSMLAMADVMGVQEMMRMEGKHMPCWLMVWAVYLSANGIIMGIVLRGMRVLVMMSKEWRDKFGLILDGRAQAAVIIGSVSGLAAMAGILQSTKHASSEGYCIGHYPWAFWVGVLLSITPPYMWLIKRLAEAQDNIGMGNEIGRALAAFYVFAGPYFILEALMFNDIIPFDTRIHILLMVCFFSIIVDVNYYSRRYWDPASTSKPKQQGRWRFNRSVRTAVAYLEDAVSTYSKQWKTSIDMIQVPALNVAFAAHVERCLCYESYKFLAESMAYTSSAFEDPEEQYAAFEKVVATCIAVNSTFEIMKYRDETIFILLEPEARRTIFKEAAAEVARMLDQNLIASFVGTKQYIAACEEEVRRSSSASASATV</sequence>
<evidence type="ECO:0000313" key="3">
    <source>
        <dbReference type="Proteomes" id="UP000664859"/>
    </source>
</evidence>
<keyword evidence="3" id="KW-1185">Reference proteome</keyword>
<feature type="transmembrane region" description="Helical" evidence="1">
    <location>
        <begin position="221"/>
        <end position="239"/>
    </location>
</feature>
<evidence type="ECO:0000313" key="2">
    <source>
        <dbReference type="EMBL" id="KAG5181703.1"/>
    </source>
</evidence>
<evidence type="ECO:0008006" key="4">
    <source>
        <dbReference type="Google" id="ProtNLM"/>
    </source>
</evidence>
<evidence type="ECO:0000256" key="1">
    <source>
        <dbReference type="SAM" id="Phobius"/>
    </source>
</evidence>
<dbReference type="InterPro" id="IPR036305">
    <property type="entry name" value="RGS_sf"/>
</dbReference>
<feature type="transmembrane region" description="Helical" evidence="1">
    <location>
        <begin position="6"/>
        <end position="28"/>
    </location>
</feature>
<name>A0A836CE15_9STRA</name>
<feature type="transmembrane region" description="Helical" evidence="1">
    <location>
        <begin position="152"/>
        <end position="172"/>
    </location>
</feature>
<feature type="transmembrane region" description="Helical" evidence="1">
    <location>
        <begin position="120"/>
        <end position="140"/>
    </location>
</feature>
<reference evidence="2" key="1">
    <citation type="submission" date="2021-02" db="EMBL/GenBank/DDBJ databases">
        <title>First Annotated Genome of the Yellow-green Alga Tribonema minus.</title>
        <authorList>
            <person name="Mahan K.M."/>
        </authorList>
    </citation>
    <scope>NUCLEOTIDE SEQUENCE</scope>
    <source>
        <strain evidence="2">UTEX B ZZ1240</strain>
    </source>
</reference>